<keyword evidence="1" id="KW-0812">Transmembrane</keyword>
<evidence type="ECO:0000313" key="3">
    <source>
        <dbReference type="Proteomes" id="UP000183275"/>
    </source>
</evidence>
<keyword evidence="1" id="KW-0472">Membrane</keyword>
<feature type="transmembrane region" description="Helical" evidence="1">
    <location>
        <begin position="119"/>
        <end position="140"/>
    </location>
</feature>
<keyword evidence="1" id="KW-1133">Transmembrane helix</keyword>
<gene>
    <name evidence="2" type="ORF">SAMN05216285_2871</name>
</gene>
<dbReference type="eggNOG" id="arCOG10317">
    <property type="taxonomic scope" value="Archaea"/>
</dbReference>
<organism evidence="2 3">
    <name type="scientific">Natrinema salifodinae</name>
    <dbReference type="NCBI Taxonomy" id="1202768"/>
    <lineage>
        <taxon>Archaea</taxon>
        <taxon>Methanobacteriati</taxon>
        <taxon>Methanobacteriota</taxon>
        <taxon>Stenosarchaea group</taxon>
        <taxon>Halobacteria</taxon>
        <taxon>Halobacteriales</taxon>
        <taxon>Natrialbaceae</taxon>
        <taxon>Natrinema</taxon>
    </lineage>
</organism>
<sequence length="247" mass="26458">MLSIGPVPDTVLRTALALGLALAHLFAGRLGVGGRIPRSRWLSAAGGTSVAYVFVHLLPEVHEAATTLERHGAALAFADRHGYLIALLGFVVFYGLEQLARRSATDPRDVERDDSAGTAVFWVHVGAFAFYNGIVGYLLWDRALGGLVTFAAAMALHFVVTDDGLREHHGRVYHRRGRWVLSAAVLAGFGSGYAVADTELLVAVFVPFLAGGVILNVIKEELPSDRESRFWAFAAGAAGYAALLLFV</sequence>
<feature type="transmembrane region" description="Helical" evidence="1">
    <location>
        <begin position="12"/>
        <end position="32"/>
    </location>
</feature>
<protein>
    <recommendedName>
        <fullName evidence="4">ZIP Zinc transporter</fullName>
    </recommendedName>
</protein>
<feature type="transmembrane region" description="Helical" evidence="1">
    <location>
        <begin position="177"/>
        <end position="194"/>
    </location>
</feature>
<dbReference type="OrthoDB" id="306050at2157"/>
<accession>A0A1I0PRY7</accession>
<feature type="transmembrane region" description="Helical" evidence="1">
    <location>
        <begin position="200"/>
        <end position="218"/>
    </location>
</feature>
<evidence type="ECO:0000256" key="1">
    <source>
        <dbReference type="SAM" id="Phobius"/>
    </source>
</evidence>
<reference evidence="3" key="1">
    <citation type="submission" date="2016-10" db="EMBL/GenBank/DDBJ databases">
        <authorList>
            <person name="Varghese N."/>
        </authorList>
    </citation>
    <scope>NUCLEOTIDE SEQUENCE [LARGE SCALE GENOMIC DNA]</scope>
    <source>
        <strain evidence="3">CGMCC 1.12284</strain>
    </source>
</reference>
<keyword evidence="3" id="KW-1185">Reference proteome</keyword>
<proteinExistence type="predicted"/>
<evidence type="ECO:0000313" key="2">
    <source>
        <dbReference type="EMBL" id="SEW17135.1"/>
    </source>
</evidence>
<dbReference type="Proteomes" id="UP000183275">
    <property type="component" value="Unassembled WGS sequence"/>
</dbReference>
<feature type="transmembrane region" description="Helical" evidence="1">
    <location>
        <begin position="230"/>
        <end position="246"/>
    </location>
</feature>
<feature type="transmembrane region" description="Helical" evidence="1">
    <location>
        <begin position="41"/>
        <end position="61"/>
    </location>
</feature>
<feature type="transmembrane region" description="Helical" evidence="1">
    <location>
        <begin position="81"/>
        <end position="99"/>
    </location>
</feature>
<name>A0A1I0PRY7_9EURY</name>
<dbReference type="RefSeq" id="WP_049990939.1">
    <property type="nucleotide sequence ID" value="NZ_FOIS01000003.1"/>
</dbReference>
<dbReference type="AlphaFoldDB" id="A0A1I0PRY7"/>
<feature type="transmembrane region" description="Helical" evidence="1">
    <location>
        <begin position="146"/>
        <end position="165"/>
    </location>
</feature>
<evidence type="ECO:0008006" key="4">
    <source>
        <dbReference type="Google" id="ProtNLM"/>
    </source>
</evidence>
<dbReference type="EMBL" id="FOIS01000003">
    <property type="protein sequence ID" value="SEW17135.1"/>
    <property type="molecule type" value="Genomic_DNA"/>
</dbReference>
<dbReference type="STRING" id="1202768.SAMN05216285_2871"/>